<dbReference type="AlphaFoldDB" id="A0AAD6SYK2"/>
<dbReference type="EMBL" id="JARJCM010000045">
    <property type="protein sequence ID" value="KAJ7036195.1"/>
    <property type="molecule type" value="Genomic_DNA"/>
</dbReference>
<sequence length="421" mass="46573">MQSHICCSLVAVHQWTVNFGPSLTDQLVSTYRNEGKQALVTQFPDLAPMVQHVVAFLRAHEKKQEQLALAKEKCRLEKQSEAKKAARAATNPSSRRRGHSTKQIVGRAHSTEQQGLSETGLVPVSDLIPMAVLALASDTGPSNIPQAPAVLDAPDFSRVPGDLFGLLPPTKTMIVLEELGANVRIKDDDTLYALAAKYLCKLWDKNLILRPMVKVNDSLYRPVKNTSQKVTTTRECMEHVRDRCMPHGAILQCIADVFGDGIFAASTMKEFLYRPCKLFPGGLNHDPHFARSIEHNKMCTLKALQSCLIGFLVEDPHLESSSDFLGELVHRGLLSLKLGHALTDEQYENPHLPASVLFLKLVAPLKAGTSKRFVKPPPDVQPTLQSLLLQMPEFGIAAIIIQEALSKRRGEEPTNETAIYR</sequence>
<reference evidence="2" key="1">
    <citation type="submission" date="2023-03" db="EMBL/GenBank/DDBJ databases">
        <title>Massive genome expansion in bonnet fungi (Mycena s.s.) driven by repeated elements and novel gene families across ecological guilds.</title>
        <authorList>
            <consortium name="Lawrence Berkeley National Laboratory"/>
            <person name="Harder C.B."/>
            <person name="Miyauchi S."/>
            <person name="Viragh M."/>
            <person name="Kuo A."/>
            <person name="Thoen E."/>
            <person name="Andreopoulos B."/>
            <person name="Lu D."/>
            <person name="Skrede I."/>
            <person name="Drula E."/>
            <person name="Henrissat B."/>
            <person name="Morin E."/>
            <person name="Kohler A."/>
            <person name="Barry K."/>
            <person name="LaButti K."/>
            <person name="Morin E."/>
            <person name="Salamov A."/>
            <person name="Lipzen A."/>
            <person name="Mereny Z."/>
            <person name="Hegedus B."/>
            <person name="Baldrian P."/>
            <person name="Stursova M."/>
            <person name="Weitz H."/>
            <person name="Taylor A."/>
            <person name="Grigoriev I.V."/>
            <person name="Nagy L.G."/>
            <person name="Martin F."/>
            <person name="Kauserud H."/>
        </authorList>
    </citation>
    <scope>NUCLEOTIDE SEQUENCE</scope>
    <source>
        <strain evidence="2">CBHHK200</strain>
    </source>
</reference>
<evidence type="ECO:0000313" key="3">
    <source>
        <dbReference type="Proteomes" id="UP001218188"/>
    </source>
</evidence>
<dbReference type="Proteomes" id="UP001218188">
    <property type="component" value="Unassembled WGS sequence"/>
</dbReference>
<name>A0AAD6SYK2_9AGAR</name>
<organism evidence="2 3">
    <name type="scientific">Mycena alexandri</name>
    <dbReference type="NCBI Taxonomy" id="1745969"/>
    <lineage>
        <taxon>Eukaryota</taxon>
        <taxon>Fungi</taxon>
        <taxon>Dikarya</taxon>
        <taxon>Basidiomycota</taxon>
        <taxon>Agaricomycotina</taxon>
        <taxon>Agaricomycetes</taxon>
        <taxon>Agaricomycetidae</taxon>
        <taxon>Agaricales</taxon>
        <taxon>Marasmiineae</taxon>
        <taxon>Mycenaceae</taxon>
        <taxon>Mycena</taxon>
    </lineage>
</organism>
<proteinExistence type="predicted"/>
<evidence type="ECO:0000256" key="1">
    <source>
        <dbReference type="SAM" id="MobiDB-lite"/>
    </source>
</evidence>
<evidence type="ECO:0000313" key="2">
    <source>
        <dbReference type="EMBL" id="KAJ7036195.1"/>
    </source>
</evidence>
<gene>
    <name evidence="2" type="ORF">C8F04DRAFT_1181724</name>
</gene>
<comment type="caution">
    <text evidence="2">The sequence shown here is derived from an EMBL/GenBank/DDBJ whole genome shotgun (WGS) entry which is preliminary data.</text>
</comment>
<feature type="region of interest" description="Disordered" evidence="1">
    <location>
        <begin position="80"/>
        <end position="116"/>
    </location>
</feature>
<protein>
    <submittedName>
        <fullName evidence="2">Uncharacterized protein</fullName>
    </submittedName>
</protein>
<accession>A0AAD6SYK2</accession>
<keyword evidence="3" id="KW-1185">Reference proteome</keyword>